<name>A0ABW5BX42_9BACI</name>
<gene>
    <name evidence="2" type="ORF">ACFSKK_12085</name>
</gene>
<reference evidence="3" key="1">
    <citation type="journal article" date="2019" name="Int. J. Syst. Evol. Microbiol.">
        <title>The Global Catalogue of Microorganisms (GCM) 10K type strain sequencing project: providing services to taxonomists for standard genome sequencing and annotation.</title>
        <authorList>
            <consortium name="The Broad Institute Genomics Platform"/>
            <consortium name="The Broad Institute Genome Sequencing Center for Infectious Disease"/>
            <person name="Wu L."/>
            <person name="Ma J."/>
        </authorList>
    </citation>
    <scope>NUCLEOTIDE SEQUENCE [LARGE SCALE GENOMIC DNA]</scope>
    <source>
        <strain evidence="3">CGMCC 1.15474</strain>
    </source>
</reference>
<keyword evidence="3" id="KW-1185">Reference proteome</keyword>
<dbReference type="RefSeq" id="WP_231307693.1">
    <property type="nucleotide sequence ID" value="NZ_CP095550.1"/>
</dbReference>
<evidence type="ECO:0000259" key="1">
    <source>
        <dbReference type="Pfam" id="PF11181"/>
    </source>
</evidence>
<dbReference type="Proteomes" id="UP001597318">
    <property type="component" value="Unassembled WGS sequence"/>
</dbReference>
<accession>A0ABW5BX42</accession>
<comment type="caution">
    <text evidence="2">The sequence shown here is derived from an EMBL/GenBank/DDBJ whole genome shotgun (WGS) entry which is preliminary data.</text>
</comment>
<dbReference type="Pfam" id="PF11181">
    <property type="entry name" value="YflT"/>
    <property type="match status" value="1"/>
</dbReference>
<dbReference type="InterPro" id="IPR025889">
    <property type="entry name" value="GSP17M-like_dom"/>
</dbReference>
<dbReference type="EMBL" id="JBHUIK010000002">
    <property type="protein sequence ID" value="MFD2214422.1"/>
    <property type="molecule type" value="Genomic_DNA"/>
</dbReference>
<evidence type="ECO:0000313" key="3">
    <source>
        <dbReference type="Proteomes" id="UP001597318"/>
    </source>
</evidence>
<sequence length="114" mass="13155">MKPYIEEFQNEDKLEQAVNNLKNKGVQANDLYVLTHDDERTERISDKAETNVIGIEETGLNQAVENFFSKKGDELRNQLYEIGFSEDEAQTYEEKLDEGKALLIVTNAEQYHLV</sequence>
<organism evidence="2 3">
    <name type="scientific">Metabacillus endolithicus</name>
    <dbReference type="NCBI Taxonomy" id="1535204"/>
    <lineage>
        <taxon>Bacteria</taxon>
        <taxon>Bacillati</taxon>
        <taxon>Bacillota</taxon>
        <taxon>Bacilli</taxon>
        <taxon>Bacillales</taxon>
        <taxon>Bacillaceae</taxon>
        <taxon>Metabacillus</taxon>
    </lineage>
</organism>
<evidence type="ECO:0000313" key="2">
    <source>
        <dbReference type="EMBL" id="MFD2214422.1"/>
    </source>
</evidence>
<proteinExistence type="predicted"/>
<feature type="domain" description="General stress protein 17M-like" evidence="1">
    <location>
        <begin position="5"/>
        <end position="99"/>
    </location>
</feature>
<protein>
    <submittedName>
        <fullName evidence="2">General stress protein</fullName>
    </submittedName>
</protein>